<proteinExistence type="predicted"/>
<dbReference type="SUPFAM" id="SSF57667">
    <property type="entry name" value="beta-beta-alpha zinc fingers"/>
    <property type="match status" value="1"/>
</dbReference>
<dbReference type="InterPro" id="IPR047139">
    <property type="entry name" value="ANKZ1/VMS1"/>
</dbReference>
<feature type="non-terminal residue" evidence="2">
    <location>
        <position position="1"/>
    </location>
</feature>
<gene>
    <name evidence="2" type="ORF">OKA104_LOCUS48516</name>
</gene>
<dbReference type="GO" id="GO:0036503">
    <property type="term" value="P:ERAD pathway"/>
    <property type="evidence" value="ECO:0007669"/>
    <property type="project" value="TreeGrafter"/>
</dbReference>
<protein>
    <recommendedName>
        <fullName evidence="1">C2H2-type domain-containing protein</fullName>
    </recommendedName>
</protein>
<dbReference type="InterPro" id="IPR036236">
    <property type="entry name" value="Znf_C2H2_sf"/>
</dbReference>
<reference evidence="2" key="1">
    <citation type="submission" date="2021-02" db="EMBL/GenBank/DDBJ databases">
        <authorList>
            <person name="Nowell W R."/>
        </authorList>
    </citation>
    <scope>NUCLEOTIDE SEQUENCE</scope>
</reference>
<evidence type="ECO:0000313" key="3">
    <source>
        <dbReference type="Proteomes" id="UP000663881"/>
    </source>
</evidence>
<name>A0A820L0J0_9BILA</name>
<organism evidence="2 3">
    <name type="scientific">Adineta steineri</name>
    <dbReference type="NCBI Taxonomy" id="433720"/>
    <lineage>
        <taxon>Eukaryota</taxon>
        <taxon>Metazoa</taxon>
        <taxon>Spiralia</taxon>
        <taxon>Gnathifera</taxon>
        <taxon>Rotifera</taxon>
        <taxon>Eurotatoria</taxon>
        <taxon>Bdelloidea</taxon>
        <taxon>Adinetida</taxon>
        <taxon>Adinetidae</taxon>
        <taxon>Adineta</taxon>
    </lineage>
</organism>
<evidence type="ECO:0000259" key="1">
    <source>
        <dbReference type="PROSITE" id="PS00028"/>
    </source>
</evidence>
<feature type="non-terminal residue" evidence="2">
    <location>
        <position position="103"/>
    </location>
</feature>
<dbReference type="Proteomes" id="UP000663881">
    <property type="component" value="Unassembled WGS sequence"/>
</dbReference>
<dbReference type="InterPro" id="IPR013087">
    <property type="entry name" value="Znf_C2H2_type"/>
</dbReference>
<feature type="domain" description="C2H2-type" evidence="1">
    <location>
        <begin position="67"/>
        <end position="89"/>
    </location>
</feature>
<dbReference type="PANTHER" id="PTHR16036:SF2">
    <property type="entry name" value="TRNA ENDONUCLEASE ANKZF1"/>
    <property type="match status" value="1"/>
</dbReference>
<evidence type="ECO:0000313" key="2">
    <source>
        <dbReference type="EMBL" id="CAF4345464.1"/>
    </source>
</evidence>
<comment type="caution">
    <text evidence="2">The sequence shown here is derived from an EMBL/GenBank/DDBJ whole genome shotgun (WGS) entry which is preliminary data.</text>
</comment>
<sequence length="103" mass="12376">QEIFFMASFKQLKLFVDKELDQCLQNVVRPFTEHVYFPETFIDPLEIEKHHHEVQLQNLSISDTLACATCQTQFADRSEQTLHFKSDWHRFNLKRKLRNQLPL</sequence>
<dbReference type="AlphaFoldDB" id="A0A820L0J0"/>
<accession>A0A820L0J0</accession>
<dbReference type="PANTHER" id="PTHR16036">
    <property type="entry name" value="ANKYRIN REPEAT AND ZINC FINGER DOMAIN-CONTAINING PROTEIN 1"/>
    <property type="match status" value="1"/>
</dbReference>
<dbReference type="PROSITE" id="PS00028">
    <property type="entry name" value="ZINC_FINGER_C2H2_1"/>
    <property type="match status" value="1"/>
</dbReference>
<dbReference type="EMBL" id="CAJOAY010021080">
    <property type="protein sequence ID" value="CAF4345464.1"/>
    <property type="molecule type" value="Genomic_DNA"/>
</dbReference>